<dbReference type="PANTHER" id="PTHR43434:SF25">
    <property type="entry name" value="PHOSPHOGLYCOLATE PHOSPHATASE"/>
    <property type="match status" value="1"/>
</dbReference>
<dbReference type="InterPro" id="IPR036412">
    <property type="entry name" value="HAD-like_sf"/>
</dbReference>
<dbReference type="Gene3D" id="1.10.150.240">
    <property type="entry name" value="Putative phosphatase, domain 2"/>
    <property type="match status" value="1"/>
</dbReference>
<reference evidence="1 2" key="1">
    <citation type="submission" date="2021-01" db="EMBL/GenBank/DDBJ databases">
        <title>Genomic Encyclopedia of Type Strains, Phase IV (KMG-IV): sequencing the most valuable type-strain genomes for metagenomic binning, comparative biology and taxonomic classification.</title>
        <authorList>
            <person name="Goeker M."/>
        </authorList>
    </citation>
    <scope>NUCLEOTIDE SEQUENCE [LARGE SCALE GENOMIC DNA]</scope>
    <source>
        <strain evidence="1 2">DSM 27513</strain>
    </source>
</reference>
<dbReference type="SFLD" id="SFLDG01129">
    <property type="entry name" value="C1.5:_HAD__Beta-PGM__Phosphata"/>
    <property type="match status" value="1"/>
</dbReference>
<dbReference type="Pfam" id="PF13419">
    <property type="entry name" value="HAD_2"/>
    <property type="match status" value="1"/>
</dbReference>
<dbReference type="PANTHER" id="PTHR43434">
    <property type="entry name" value="PHOSPHOGLYCOLATE PHOSPHATASE"/>
    <property type="match status" value="1"/>
</dbReference>
<dbReference type="SUPFAM" id="SSF56784">
    <property type="entry name" value="HAD-like"/>
    <property type="match status" value="1"/>
</dbReference>
<dbReference type="GO" id="GO:0016787">
    <property type="term" value="F:hydrolase activity"/>
    <property type="evidence" value="ECO:0007669"/>
    <property type="project" value="UniProtKB-KW"/>
</dbReference>
<protein>
    <submittedName>
        <fullName evidence="1">HAD superfamily hydrolase (TIGR01549 family)</fullName>
    </submittedName>
</protein>
<dbReference type="InterPro" id="IPR023198">
    <property type="entry name" value="PGP-like_dom2"/>
</dbReference>
<proteinExistence type="predicted"/>
<dbReference type="Gene3D" id="3.40.50.1000">
    <property type="entry name" value="HAD superfamily/HAD-like"/>
    <property type="match status" value="1"/>
</dbReference>
<evidence type="ECO:0000313" key="2">
    <source>
        <dbReference type="Proteomes" id="UP000809081"/>
    </source>
</evidence>
<dbReference type="InterPro" id="IPR041492">
    <property type="entry name" value="HAD_2"/>
</dbReference>
<dbReference type="RefSeq" id="WP_205017451.1">
    <property type="nucleotide sequence ID" value="NZ_JAFBEI010000028.1"/>
</dbReference>
<dbReference type="EMBL" id="JAFBEI010000028">
    <property type="protein sequence ID" value="MBM7636580.1"/>
    <property type="molecule type" value="Genomic_DNA"/>
</dbReference>
<name>A0ABS2PNN4_9STRE</name>
<gene>
    <name evidence="1" type="ORF">JOC31_001404</name>
</gene>
<comment type="caution">
    <text evidence="1">The sequence shown here is derived from an EMBL/GenBank/DDBJ whole genome shotgun (WGS) entry which is preliminary data.</text>
</comment>
<keyword evidence="1" id="KW-0378">Hydrolase</keyword>
<dbReference type="NCBIfam" id="TIGR01549">
    <property type="entry name" value="HAD-SF-IA-v1"/>
    <property type="match status" value="1"/>
</dbReference>
<sequence>MTKRTFIWDFDGTLVESYQVIHEVLVLLYDMYGLEFDQDWVMDFIIRESVGSLLRQLALEENLDFQELLQFFNREQEARDDLINLMPYAKETLDWTKEKGIRNLIYTHKGSTTEQVLERLGVASYFEEVVTSANGFKRKPDPEAVNYLIEKYNLDKQDTYYIGDRRIDVEVAQAAGIFSINLGQADTETNRKIEDLSEVMSIFA</sequence>
<dbReference type="InterPro" id="IPR006439">
    <property type="entry name" value="HAD-SF_hydro_IA"/>
</dbReference>
<dbReference type="InterPro" id="IPR023214">
    <property type="entry name" value="HAD_sf"/>
</dbReference>
<dbReference type="Proteomes" id="UP000809081">
    <property type="component" value="Unassembled WGS sequence"/>
</dbReference>
<dbReference type="SFLD" id="SFLDS00003">
    <property type="entry name" value="Haloacid_Dehalogenase"/>
    <property type="match status" value="1"/>
</dbReference>
<organism evidence="1 2">
    <name type="scientific">Streptococcus saliviloxodontae</name>
    <dbReference type="NCBI Taxonomy" id="1349416"/>
    <lineage>
        <taxon>Bacteria</taxon>
        <taxon>Bacillati</taxon>
        <taxon>Bacillota</taxon>
        <taxon>Bacilli</taxon>
        <taxon>Lactobacillales</taxon>
        <taxon>Streptococcaceae</taxon>
        <taxon>Streptococcus</taxon>
    </lineage>
</organism>
<accession>A0ABS2PNN4</accession>
<keyword evidence="2" id="KW-1185">Reference proteome</keyword>
<dbReference type="InterPro" id="IPR050155">
    <property type="entry name" value="HAD-like_hydrolase_sf"/>
</dbReference>
<evidence type="ECO:0000313" key="1">
    <source>
        <dbReference type="EMBL" id="MBM7636580.1"/>
    </source>
</evidence>